<reference evidence="2" key="2">
    <citation type="submission" date="2021-08" db="EMBL/GenBank/DDBJ databases">
        <authorList>
            <person name="Dalcin Martins P."/>
        </authorList>
    </citation>
    <scope>NUCLEOTIDE SEQUENCE</scope>
    <source>
        <strain evidence="2">MAG_39</strain>
    </source>
</reference>
<proteinExistence type="predicted"/>
<reference evidence="2" key="1">
    <citation type="journal article" date="2021" name="bioRxiv">
        <title>Unraveling nitrogen, sulfur and carbon metabolic pathways and microbial community transcriptional responses to substrate deprivation and toxicity stresses in a bioreactor mimicking anoxic brackish coastal sediment conditions.</title>
        <authorList>
            <person name="Martins P.D."/>
            <person name="Echeveste M.J."/>
            <person name="Arshad A."/>
            <person name="Kurth J."/>
            <person name="Ouboter H."/>
            <person name="Jetten M.S.M."/>
            <person name="Welte C.U."/>
        </authorList>
    </citation>
    <scope>NUCLEOTIDE SEQUENCE</scope>
    <source>
        <strain evidence="2">MAG_39</strain>
    </source>
</reference>
<name>A0A953JCC5_9BACT</name>
<protein>
    <submittedName>
        <fullName evidence="2">Type II secretion system GspH family protein</fullName>
    </submittedName>
</protein>
<keyword evidence="1" id="KW-0812">Transmembrane</keyword>
<dbReference type="PROSITE" id="PS00409">
    <property type="entry name" value="PROKAR_NTER_METHYL"/>
    <property type="match status" value="1"/>
</dbReference>
<dbReference type="AlphaFoldDB" id="A0A953JCC5"/>
<dbReference type="InterPro" id="IPR012902">
    <property type="entry name" value="N_methyl_site"/>
</dbReference>
<evidence type="ECO:0000256" key="1">
    <source>
        <dbReference type="SAM" id="Phobius"/>
    </source>
</evidence>
<organism evidence="2 3">
    <name type="scientific">Candidatus Nitrobium versatile</name>
    <dbReference type="NCBI Taxonomy" id="2884831"/>
    <lineage>
        <taxon>Bacteria</taxon>
        <taxon>Pseudomonadati</taxon>
        <taxon>Nitrospirota</taxon>
        <taxon>Nitrospiria</taxon>
        <taxon>Nitrospirales</taxon>
        <taxon>Nitrospiraceae</taxon>
        <taxon>Candidatus Nitrobium</taxon>
    </lineage>
</organism>
<keyword evidence="1" id="KW-0472">Membrane</keyword>
<accession>A0A953JCC5</accession>
<evidence type="ECO:0000313" key="2">
    <source>
        <dbReference type="EMBL" id="MBZ0156944.1"/>
    </source>
</evidence>
<evidence type="ECO:0000313" key="3">
    <source>
        <dbReference type="Proteomes" id="UP000705867"/>
    </source>
</evidence>
<keyword evidence="1" id="KW-1133">Transmembrane helix</keyword>
<dbReference type="Proteomes" id="UP000705867">
    <property type="component" value="Unassembled WGS sequence"/>
</dbReference>
<sequence length="325" mass="34509">MSIRHGLTMRVSGEEGFTLVEIMLVVTILIVLFALMANPTTNLLKFLRELETKRKLDALQRGIETVYKAHAWEVDSSGEAQFSFTISGTGYVLSSGSASDTGNLTALGAVASLSNLASSEIERDSMRQALRVWVSNRLQDASTGVSYHVIAFVSPGWNGELDSSFDAATGVLSVRGDDAGFLVSGLQQGIAFLEETRKMLASVRDAYQNYFTSLYLADSNRSVYVDRFANTGSDCAASGSWDGSSGVGNSSCTASATVTDTGLKAALGLSAENVTTPWGRELLVDNGSAVTRNPETVGNETPYTAFLSAELPWGGSVVVTVTGIY</sequence>
<dbReference type="EMBL" id="JAIOIV010000098">
    <property type="protein sequence ID" value="MBZ0156944.1"/>
    <property type="molecule type" value="Genomic_DNA"/>
</dbReference>
<feature type="transmembrane region" description="Helical" evidence="1">
    <location>
        <begin position="16"/>
        <end position="38"/>
    </location>
</feature>
<comment type="caution">
    <text evidence="2">The sequence shown here is derived from an EMBL/GenBank/DDBJ whole genome shotgun (WGS) entry which is preliminary data.</text>
</comment>
<gene>
    <name evidence="2" type="ORF">K8I29_12140</name>
</gene>